<gene>
    <name evidence="8" type="primary">mall</name>
</gene>
<dbReference type="GO" id="GO:0042552">
    <property type="term" value="P:myelination"/>
    <property type="evidence" value="ECO:0007669"/>
    <property type="project" value="TreeGrafter"/>
</dbReference>
<reference evidence="8" key="3">
    <citation type="submission" date="2025-09" db="UniProtKB">
        <authorList>
            <consortium name="Ensembl"/>
        </authorList>
    </citation>
    <scope>IDENTIFICATION</scope>
</reference>
<reference evidence="8" key="1">
    <citation type="submission" date="2021-04" db="EMBL/GenBank/DDBJ databases">
        <authorList>
            <consortium name="Wellcome Sanger Institute Data Sharing"/>
        </authorList>
    </citation>
    <scope>NUCLEOTIDE SEQUENCE [LARGE SCALE GENOMIC DNA]</scope>
</reference>
<dbReference type="Ensembl" id="ENSSAUT00010035730.1">
    <property type="protein sequence ID" value="ENSSAUP00010033918.1"/>
    <property type="gene ID" value="ENSSAUG00010014376.1"/>
</dbReference>
<evidence type="ECO:0000313" key="8">
    <source>
        <dbReference type="Ensembl" id="ENSSAUP00010033918.1"/>
    </source>
</evidence>
<name>A0A671W496_SPAAU</name>
<dbReference type="PROSITE" id="PS51225">
    <property type="entry name" value="MARVEL"/>
    <property type="match status" value="1"/>
</dbReference>
<accession>A0A671W496</accession>
<dbReference type="InterPro" id="IPR008253">
    <property type="entry name" value="Marvel"/>
</dbReference>
<evidence type="ECO:0000256" key="6">
    <source>
        <dbReference type="SAM" id="Phobius"/>
    </source>
</evidence>
<proteinExistence type="predicted"/>
<dbReference type="InterPro" id="IPR013295">
    <property type="entry name" value="MAL"/>
</dbReference>
<comment type="subcellular location">
    <subcellularLocation>
        <location evidence="1">Membrane</location>
        <topology evidence="1">Multi-pass membrane protein</topology>
    </subcellularLocation>
</comment>
<sequence>MAATTAQAMGSLPSGLGICTTAPDIFYLPELVFGGLVWILVASTRVDPPMPLGWVMFVSVFCFVMTFLWMIIFAAGGHKNSSGWAAADYAYHGLAAFFYLSAGVVLAYITFLAKPLSTKKNYQIDIAAVVRTECTHLLICIHHTENLHYST</sequence>
<keyword evidence="2 5" id="KW-0812">Transmembrane</keyword>
<dbReference type="AlphaFoldDB" id="A0A671W496"/>
<dbReference type="GeneTree" id="ENSGT00940000154987"/>
<dbReference type="Pfam" id="PF01284">
    <property type="entry name" value="MARVEL"/>
    <property type="match status" value="1"/>
</dbReference>
<dbReference type="PANTHER" id="PTHR22776">
    <property type="entry name" value="MARVEL-CONTAINING POTENTIAL LIPID RAFT-ASSOCIATED PROTEIN"/>
    <property type="match status" value="1"/>
</dbReference>
<reference evidence="8" key="2">
    <citation type="submission" date="2025-08" db="UniProtKB">
        <authorList>
            <consortium name="Ensembl"/>
        </authorList>
    </citation>
    <scope>IDENTIFICATION</scope>
</reference>
<evidence type="ECO:0000259" key="7">
    <source>
        <dbReference type="PROSITE" id="PS51225"/>
    </source>
</evidence>
<protein>
    <submittedName>
        <fullName evidence="8">Mal, T cell differentiation protein b</fullName>
    </submittedName>
</protein>
<keyword evidence="9" id="KW-1185">Reference proteome</keyword>
<dbReference type="GO" id="GO:0019911">
    <property type="term" value="F:structural constituent of myelin sheath"/>
    <property type="evidence" value="ECO:0007669"/>
    <property type="project" value="TreeGrafter"/>
</dbReference>
<feature type="transmembrane region" description="Helical" evidence="6">
    <location>
        <begin position="25"/>
        <end position="42"/>
    </location>
</feature>
<evidence type="ECO:0000256" key="4">
    <source>
        <dbReference type="ARBA" id="ARBA00023136"/>
    </source>
</evidence>
<evidence type="ECO:0000313" key="9">
    <source>
        <dbReference type="Proteomes" id="UP000472265"/>
    </source>
</evidence>
<evidence type="ECO:0000256" key="3">
    <source>
        <dbReference type="ARBA" id="ARBA00022989"/>
    </source>
</evidence>
<feature type="transmembrane region" description="Helical" evidence="6">
    <location>
        <begin position="89"/>
        <end position="113"/>
    </location>
</feature>
<keyword evidence="4 5" id="KW-0472">Membrane</keyword>
<evidence type="ECO:0000256" key="5">
    <source>
        <dbReference type="PROSITE-ProRule" id="PRU00581"/>
    </source>
</evidence>
<dbReference type="Proteomes" id="UP000472265">
    <property type="component" value="Chromosome 15"/>
</dbReference>
<evidence type="ECO:0000256" key="1">
    <source>
        <dbReference type="ARBA" id="ARBA00004141"/>
    </source>
</evidence>
<keyword evidence="3 6" id="KW-1133">Transmembrane helix</keyword>
<feature type="domain" description="MARVEL" evidence="7">
    <location>
        <begin position="18"/>
        <end position="151"/>
    </location>
</feature>
<organism evidence="8 9">
    <name type="scientific">Sparus aurata</name>
    <name type="common">Gilthead sea bream</name>
    <dbReference type="NCBI Taxonomy" id="8175"/>
    <lineage>
        <taxon>Eukaryota</taxon>
        <taxon>Metazoa</taxon>
        <taxon>Chordata</taxon>
        <taxon>Craniata</taxon>
        <taxon>Vertebrata</taxon>
        <taxon>Euteleostomi</taxon>
        <taxon>Actinopterygii</taxon>
        <taxon>Neopterygii</taxon>
        <taxon>Teleostei</taxon>
        <taxon>Neoteleostei</taxon>
        <taxon>Acanthomorphata</taxon>
        <taxon>Eupercaria</taxon>
        <taxon>Spariformes</taxon>
        <taxon>Sparidae</taxon>
        <taxon>Sparus</taxon>
    </lineage>
</organism>
<dbReference type="PANTHER" id="PTHR22776:SF88">
    <property type="entry name" value="MAL-LIKE PROTEIN-RELATED"/>
    <property type="match status" value="1"/>
</dbReference>
<feature type="transmembrane region" description="Helical" evidence="6">
    <location>
        <begin position="54"/>
        <end position="77"/>
    </location>
</feature>
<dbReference type="PRINTS" id="PR01884">
    <property type="entry name" value="MALPROTEIN"/>
</dbReference>
<evidence type="ECO:0000256" key="2">
    <source>
        <dbReference type="ARBA" id="ARBA00022692"/>
    </source>
</evidence>
<dbReference type="InterPro" id="IPR050578">
    <property type="entry name" value="MARVEL-CKLF_proteins"/>
</dbReference>
<dbReference type="GO" id="GO:0016020">
    <property type="term" value="C:membrane"/>
    <property type="evidence" value="ECO:0007669"/>
    <property type="project" value="UniProtKB-SubCell"/>
</dbReference>